<comment type="caution">
    <text evidence="4">Lacks conserved residue(s) required for the propagation of feature annotation.</text>
</comment>
<dbReference type="InterPro" id="IPR016035">
    <property type="entry name" value="Acyl_Trfase/lysoPLipase"/>
</dbReference>
<dbReference type="PANTHER" id="PTHR24185:SF1">
    <property type="entry name" value="CALCIUM-INDEPENDENT PHOSPHOLIPASE A2-GAMMA"/>
    <property type="match status" value="1"/>
</dbReference>
<dbReference type="InterPro" id="IPR002641">
    <property type="entry name" value="PNPLA_dom"/>
</dbReference>
<feature type="compositionally biased region" description="Polar residues" evidence="5">
    <location>
        <begin position="390"/>
        <end position="399"/>
    </location>
</feature>
<evidence type="ECO:0000256" key="5">
    <source>
        <dbReference type="SAM" id="MobiDB-lite"/>
    </source>
</evidence>
<dbReference type="Proteomes" id="UP001161017">
    <property type="component" value="Unassembled WGS sequence"/>
</dbReference>
<dbReference type="PROSITE" id="PS51635">
    <property type="entry name" value="PNPLA"/>
    <property type="match status" value="1"/>
</dbReference>
<feature type="compositionally biased region" description="Polar residues" evidence="5">
    <location>
        <begin position="34"/>
        <end position="48"/>
    </location>
</feature>
<gene>
    <name evidence="7" type="ORF">OHK93_001129</name>
</gene>
<keyword evidence="1 4" id="KW-0378">Hydrolase</keyword>
<keyword evidence="8" id="KW-1185">Reference proteome</keyword>
<feature type="compositionally biased region" description="Basic and acidic residues" evidence="5">
    <location>
        <begin position="375"/>
        <end position="386"/>
    </location>
</feature>
<feature type="active site" description="Nucleophile" evidence="4">
    <location>
        <position position="71"/>
    </location>
</feature>
<proteinExistence type="predicted"/>
<feature type="region of interest" description="Disordered" evidence="5">
    <location>
        <begin position="1"/>
        <end position="48"/>
    </location>
</feature>
<dbReference type="AlphaFoldDB" id="A0AA43TXD5"/>
<dbReference type="GO" id="GO:0046486">
    <property type="term" value="P:glycerolipid metabolic process"/>
    <property type="evidence" value="ECO:0007669"/>
    <property type="project" value="UniProtKB-ARBA"/>
</dbReference>
<dbReference type="Pfam" id="PF01734">
    <property type="entry name" value="Patatin"/>
    <property type="match status" value="1"/>
</dbReference>
<dbReference type="GO" id="GO:0016042">
    <property type="term" value="P:lipid catabolic process"/>
    <property type="evidence" value="ECO:0007669"/>
    <property type="project" value="UniProtKB-UniRule"/>
</dbReference>
<dbReference type="GO" id="GO:0016020">
    <property type="term" value="C:membrane"/>
    <property type="evidence" value="ECO:0007669"/>
    <property type="project" value="TreeGrafter"/>
</dbReference>
<evidence type="ECO:0000313" key="7">
    <source>
        <dbReference type="EMBL" id="MDI1489930.1"/>
    </source>
</evidence>
<reference evidence="7" key="1">
    <citation type="journal article" date="2023" name="Genome Biol. Evol.">
        <title>First Whole Genome Sequence and Flow Cytometry Genome Size Data for the Lichen-Forming Fungus Ramalina farinacea (Ascomycota).</title>
        <authorList>
            <person name="Llewellyn T."/>
            <person name="Mian S."/>
            <person name="Hill R."/>
            <person name="Leitch I.J."/>
            <person name="Gaya E."/>
        </authorList>
    </citation>
    <scope>NUCLEOTIDE SEQUENCE</scope>
    <source>
        <strain evidence="7">LIQ254RAFAR</strain>
    </source>
</reference>
<feature type="domain" description="PNPLA" evidence="6">
    <location>
        <begin position="16"/>
        <end position="246"/>
    </location>
</feature>
<dbReference type="GO" id="GO:0019369">
    <property type="term" value="P:arachidonate metabolic process"/>
    <property type="evidence" value="ECO:0007669"/>
    <property type="project" value="TreeGrafter"/>
</dbReference>
<dbReference type="SUPFAM" id="SSF52151">
    <property type="entry name" value="FabD/lysophospholipase-like"/>
    <property type="match status" value="1"/>
</dbReference>
<evidence type="ECO:0000256" key="3">
    <source>
        <dbReference type="ARBA" id="ARBA00023098"/>
    </source>
</evidence>
<dbReference type="EMBL" id="JAPUFD010000010">
    <property type="protein sequence ID" value="MDI1489930.1"/>
    <property type="molecule type" value="Genomic_DNA"/>
</dbReference>
<feature type="short sequence motif" description="GXSXG" evidence="4">
    <location>
        <begin position="69"/>
        <end position="73"/>
    </location>
</feature>
<evidence type="ECO:0000256" key="2">
    <source>
        <dbReference type="ARBA" id="ARBA00022963"/>
    </source>
</evidence>
<feature type="active site" description="Proton acceptor" evidence="4">
    <location>
        <position position="233"/>
    </location>
</feature>
<evidence type="ECO:0000256" key="4">
    <source>
        <dbReference type="PROSITE-ProRule" id="PRU01161"/>
    </source>
</evidence>
<dbReference type="PANTHER" id="PTHR24185">
    <property type="entry name" value="CALCIUM-INDEPENDENT PHOSPHOLIPASE A2-GAMMA"/>
    <property type="match status" value="1"/>
</dbReference>
<evidence type="ECO:0000259" key="6">
    <source>
        <dbReference type="PROSITE" id="PS51635"/>
    </source>
</evidence>
<comment type="caution">
    <text evidence="7">The sequence shown here is derived from an EMBL/GenBank/DDBJ whole genome shotgun (WGS) entry which is preliminary data.</text>
</comment>
<sequence>MRKIQEIEESQPEGNNEWEGPASSSYYPVDPLQVMSTDSNPNSNVSEDCSKATESSHFLPCHYFDYMAGTSTGGLISIMLGRLRMNVDDCIEEYRTLGKEVFGRSRLFHLRSIPPFWFPREKYNYKNLEGVIQGLIDRRIPKIGGFPGGKTFAFDENRCRVVVVAFQEKPERDSEPQQPYLFRTYKNLKTAPNSMVRNPGPAHDIPILEVARATSAAPAYFKEVTIDHRKYLDGGFGANNPCLEIFREVRSLNNYNNTCLGSVISIGTGKNNESRMTSENGFKQTLSMGLAKFIHYENFARKWASESEGTHRNMLDHHISPEQSFEYARLNVEEGLACMKLDEWKCRGPMRIALGRCVGWARFKMSQRKASKLPGNDHNEKGRALDDDNASQSVHSASSHPKDDATQRPHRNALNQYVPRCLEPRIKTLDTIRTQTEKYLDNPERQAELLKMAKYLVENRRARVKADSVRWRKACYGTWFQCQVQGCQRGQQEYPDEKAMSSHLRNKHAVLFADDADHRKLEKMVGAFRVTVH</sequence>
<dbReference type="Gene3D" id="3.40.1090.10">
    <property type="entry name" value="Cytosolic phospholipase A2 catalytic domain"/>
    <property type="match status" value="1"/>
</dbReference>
<keyword evidence="3 4" id="KW-0443">Lipid metabolism</keyword>
<feature type="short sequence motif" description="DGA/G" evidence="4">
    <location>
        <begin position="233"/>
        <end position="235"/>
    </location>
</feature>
<organism evidence="7 8">
    <name type="scientific">Ramalina farinacea</name>
    <dbReference type="NCBI Taxonomy" id="258253"/>
    <lineage>
        <taxon>Eukaryota</taxon>
        <taxon>Fungi</taxon>
        <taxon>Dikarya</taxon>
        <taxon>Ascomycota</taxon>
        <taxon>Pezizomycotina</taxon>
        <taxon>Lecanoromycetes</taxon>
        <taxon>OSLEUM clade</taxon>
        <taxon>Lecanoromycetidae</taxon>
        <taxon>Lecanorales</taxon>
        <taxon>Lecanorineae</taxon>
        <taxon>Ramalinaceae</taxon>
        <taxon>Ramalina</taxon>
    </lineage>
</organism>
<dbReference type="GO" id="GO:0047499">
    <property type="term" value="F:calcium-independent phospholipase A2 activity"/>
    <property type="evidence" value="ECO:0007669"/>
    <property type="project" value="TreeGrafter"/>
</dbReference>
<keyword evidence="2 4" id="KW-0442">Lipid degradation</keyword>
<protein>
    <recommendedName>
        <fullName evidence="6">PNPLA domain-containing protein</fullName>
    </recommendedName>
</protein>
<evidence type="ECO:0000313" key="8">
    <source>
        <dbReference type="Proteomes" id="UP001161017"/>
    </source>
</evidence>
<feature type="region of interest" description="Disordered" evidence="5">
    <location>
        <begin position="369"/>
        <end position="414"/>
    </location>
</feature>
<accession>A0AA43TXD5</accession>
<evidence type="ECO:0000256" key="1">
    <source>
        <dbReference type="ARBA" id="ARBA00022801"/>
    </source>
</evidence>
<name>A0AA43TXD5_9LECA</name>